<name>A0A0D2AFM5_9EURO</name>
<dbReference type="AlphaFoldDB" id="A0A0D2AFM5"/>
<dbReference type="EMBL" id="KN847046">
    <property type="protein sequence ID" value="KIW23672.1"/>
    <property type="molecule type" value="Genomic_DNA"/>
</dbReference>
<keyword evidence="2" id="KW-1133">Transmembrane helix</keyword>
<protein>
    <submittedName>
        <fullName evidence="3">Uncharacterized protein</fullName>
    </submittedName>
</protein>
<feature type="region of interest" description="Disordered" evidence="1">
    <location>
        <begin position="668"/>
        <end position="691"/>
    </location>
</feature>
<gene>
    <name evidence="3" type="ORF">PV07_11852</name>
</gene>
<dbReference type="RefSeq" id="XP_016243888.1">
    <property type="nucleotide sequence ID" value="XM_016399326.1"/>
</dbReference>
<feature type="region of interest" description="Disordered" evidence="1">
    <location>
        <begin position="862"/>
        <end position="905"/>
    </location>
</feature>
<dbReference type="GeneID" id="27351046"/>
<dbReference type="HOGENOM" id="CLU_009663_0_0_1"/>
<sequence>MIELTVGEVSGVIAAIITALQILLPTMVALVLVGLLNADMTATTWSSVSATLHGSYWATLFRADTVSSTNVQSTTKWLLRLGGTAALIISLASIVTPIGLYDEVGAESGTQDVSFPYVADSGPFGYGTPARSTLGFNRQCGVPSWRPCPGSDTIEIESADSIASEFPFGYDSRVPSDKITLFQSGLKEQEQTVSSIFDIQFRSHTKRQDPDVNNGSFYETGSYRQLGTLILDDTVEAVEGLVVDMVNGAVAFRNHTLPATLTLGGIWQEELLVMQPETQCVNTNLTIDFTLSGLNGSVGGSVRDIVLTDRGGFANIVQKLPEYDRSAPQVNADLQGRAYQSAWFFNVLLAVYYNVTRPSPDVFGYLESEVGKTFQLPETTLLNIDELAISSYSEVFSTFLANDNSSFTSDDSFPYWPNPFGISRSNFSDILDECNGVNPFSKSNMSNVGVACGLIYGVPRLANGNTELVYEPGARLSMPLISCASAVKVSVQTFNFRFNGTSGLRSLHVDSIDPQSPSSRPLYWGVENNSNLDLTITDAIPLWGLVSSDTRESSALSVVKSPHLYLTAYMNAFTTGLGSTGTDNMPGLNFPTNALASVYNGDVFDSSTGYGDYSGKNSFAMYAQWQKLSATTNGTARIVNLIYTDVLANGLVGTKSWLPASDAIPGTADGSTATQKRKRAASSTATAESSSPTTAQVPVQVFTRKIRYHWVYGIPAYVGVFLTGIVGFMTLVLLCLGRASPSKMRTYLNATSPGRILTMFLYPGEYEPQASAKRWGHGVGAKKVRIGKPTWVPHASQPLLYPEKLFAYGSSPGAVNHHGFEPETDVVPLIDQKTGAGIQMTPMGSPMPGLGPGSNGFPGPQYQPHQGYVNQFGGGQQQGVGGTPHFPPPPTRLADGGYPAGGFAR</sequence>
<organism evidence="3 4">
    <name type="scientific">Cladophialophora immunda</name>
    <dbReference type="NCBI Taxonomy" id="569365"/>
    <lineage>
        <taxon>Eukaryota</taxon>
        <taxon>Fungi</taxon>
        <taxon>Dikarya</taxon>
        <taxon>Ascomycota</taxon>
        <taxon>Pezizomycotina</taxon>
        <taxon>Eurotiomycetes</taxon>
        <taxon>Chaetothyriomycetidae</taxon>
        <taxon>Chaetothyriales</taxon>
        <taxon>Herpotrichiellaceae</taxon>
        <taxon>Cladophialophora</taxon>
    </lineage>
</organism>
<evidence type="ECO:0000256" key="2">
    <source>
        <dbReference type="SAM" id="Phobius"/>
    </source>
</evidence>
<feature type="transmembrane region" description="Helical" evidence="2">
    <location>
        <begin position="12"/>
        <end position="36"/>
    </location>
</feature>
<evidence type="ECO:0000313" key="3">
    <source>
        <dbReference type="EMBL" id="KIW23672.1"/>
    </source>
</evidence>
<keyword evidence="2" id="KW-0472">Membrane</keyword>
<proteinExistence type="predicted"/>
<dbReference type="OrthoDB" id="3034003at2759"/>
<feature type="transmembrane region" description="Helical" evidence="2">
    <location>
        <begin position="77"/>
        <end position="101"/>
    </location>
</feature>
<evidence type="ECO:0000313" key="4">
    <source>
        <dbReference type="Proteomes" id="UP000054466"/>
    </source>
</evidence>
<dbReference type="STRING" id="569365.A0A0D2AFM5"/>
<accession>A0A0D2AFM5</accession>
<dbReference type="Proteomes" id="UP000054466">
    <property type="component" value="Unassembled WGS sequence"/>
</dbReference>
<dbReference type="VEuPathDB" id="FungiDB:PV07_11852"/>
<feature type="transmembrane region" description="Helical" evidence="2">
    <location>
        <begin position="710"/>
        <end position="736"/>
    </location>
</feature>
<feature type="compositionally biased region" description="Low complexity" evidence="1">
    <location>
        <begin position="681"/>
        <end position="691"/>
    </location>
</feature>
<reference evidence="3 4" key="1">
    <citation type="submission" date="2015-01" db="EMBL/GenBank/DDBJ databases">
        <title>The Genome Sequence of Cladophialophora immunda CBS83496.</title>
        <authorList>
            <consortium name="The Broad Institute Genomics Platform"/>
            <person name="Cuomo C."/>
            <person name="de Hoog S."/>
            <person name="Gorbushina A."/>
            <person name="Stielow B."/>
            <person name="Teixiera M."/>
            <person name="Abouelleil A."/>
            <person name="Chapman S.B."/>
            <person name="Priest M."/>
            <person name="Young S.K."/>
            <person name="Wortman J."/>
            <person name="Nusbaum C."/>
            <person name="Birren B."/>
        </authorList>
    </citation>
    <scope>NUCLEOTIDE SEQUENCE [LARGE SCALE GENOMIC DNA]</scope>
    <source>
        <strain evidence="3 4">CBS 83496</strain>
    </source>
</reference>
<keyword evidence="4" id="KW-1185">Reference proteome</keyword>
<evidence type="ECO:0000256" key="1">
    <source>
        <dbReference type="SAM" id="MobiDB-lite"/>
    </source>
</evidence>
<feature type="compositionally biased region" description="Gly residues" evidence="1">
    <location>
        <begin position="872"/>
        <end position="882"/>
    </location>
</feature>
<keyword evidence="2" id="KW-0812">Transmembrane</keyword>